<name>A0A1C1CX80_9EURO</name>
<keyword evidence="3" id="KW-0560">Oxidoreductase</keyword>
<dbReference type="PANTHER" id="PTHR46300">
    <property type="entry name" value="P450, PUTATIVE (EUROFUNG)-RELATED-RELATED"/>
    <property type="match status" value="1"/>
</dbReference>
<proteinExistence type="inferred from homology"/>
<dbReference type="GO" id="GO:0005506">
    <property type="term" value="F:iron ion binding"/>
    <property type="evidence" value="ECO:0007669"/>
    <property type="project" value="InterPro"/>
</dbReference>
<dbReference type="InterPro" id="IPR002401">
    <property type="entry name" value="Cyt_P450_E_grp-I"/>
</dbReference>
<dbReference type="Proteomes" id="UP000094526">
    <property type="component" value="Unassembled WGS sequence"/>
</dbReference>
<comment type="caution">
    <text evidence="7">The sequence shown here is derived from an EMBL/GenBank/DDBJ whole genome shotgun (WGS) entry which is preliminary data.</text>
</comment>
<gene>
    <name evidence="7" type="ORF">CLCR_09882</name>
</gene>
<dbReference type="Pfam" id="PF00067">
    <property type="entry name" value="p450"/>
    <property type="match status" value="1"/>
</dbReference>
<dbReference type="InterPro" id="IPR036396">
    <property type="entry name" value="Cyt_P450_sf"/>
</dbReference>
<keyword evidence="5" id="KW-0349">Heme</keyword>
<protein>
    <submittedName>
        <fullName evidence="7">Cytochrome P450 monooxygenase</fullName>
    </submittedName>
</protein>
<feature type="binding site" description="axial binding residue" evidence="5">
    <location>
        <position position="455"/>
    </location>
    <ligand>
        <name>heme</name>
        <dbReference type="ChEBI" id="CHEBI:30413"/>
    </ligand>
    <ligandPart>
        <name>Fe</name>
        <dbReference type="ChEBI" id="CHEBI:18248"/>
    </ligandPart>
</feature>
<accession>A0A1C1CX80</accession>
<keyword evidence="6" id="KW-0472">Membrane</keyword>
<dbReference type="SUPFAM" id="SSF48264">
    <property type="entry name" value="Cytochrome P450"/>
    <property type="match status" value="1"/>
</dbReference>
<keyword evidence="6" id="KW-1133">Transmembrane helix</keyword>
<dbReference type="PRINTS" id="PR00385">
    <property type="entry name" value="P450"/>
</dbReference>
<dbReference type="GO" id="GO:0020037">
    <property type="term" value="F:heme binding"/>
    <property type="evidence" value="ECO:0007669"/>
    <property type="project" value="InterPro"/>
</dbReference>
<dbReference type="OrthoDB" id="1103324at2759"/>
<reference evidence="8" key="1">
    <citation type="submission" date="2015-07" db="EMBL/GenBank/DDBJ databases">
        <authorList>
            <person name="Teixeira M.M."/>
            <person name="Souza R.C."/>
            <person name="Almeida L.G."/>
            <person name="Vicente V.A."/>
            <person name="de Hoog S."/>
            <person name="Bocca A.L."/>
            <person name="de Almeida S.R."/>
            <person name="Vasconcelos A.T."/>
            <person name="Felipe M.S."/>
        </authorList>
    </citation>
    <scope>NUCLEOTIDE SEQUENCE [LARGE SCALE GENOMIC DNA]</scope>
    <source>
        <strain evidence="8">KSF</strain>
    </source>
</reference>
<dbReference type="VEuPathDB" id="FungiDB:CLCR_09882"/>
<comment type="similarity">
    <text evidence="1">Belongs to the cytochrome P450 family.</text>
</comment>
<dbReference type="InterPro" id="IPR050364">
    <property type="entry name" value="Cytochrome_P450_fung"/>
</dbReference>
<keyword evidence="2 5" id="KW-0479">Metal-binding</keyword>
<dbReference type="eggNOG" id="KOG0156">
    <property type="taxonomic scope" value="Eukaryota"/>
</dbReference>
<evidence type="ECO:0000313" key="7">
    <source>
        <dbReference type="EMBL" id="OCT53134.1"/>
    </source>
</evidence>
<dbReference type="EMBL" id="LGRB01000008">
    <property type="protein sequence ID" value="OCT53134.1"/>
    <property type="molecule type" value="Genomic_DNA"/>
</dbReference>
<evidence type="ECO:0000256" key="6">
    <source>
        <dbReference type="SAM" id="Phobius"/>
    </source>
</evidence>
<evidence type="ECO:0000256" key="2">
    <source>
        <dbReference type="ARBA" id="ARBA00022723"/>
    </source>
</evidence>
<dbReference type="InterPro" id="IPR001128">
    <property type="entry name" value="Cyt_P450"/>
</dbReference>
<keyword evidence="4 5" id="KW-0408">Iron</keyword>
<evidence type="ECO:0000256" key="3">
    <source>
        <dbReference type="ARBA" id="ARBA00023002"/>
    </source>
</evidence>
<dbReference type="AlphaFoldDB" id="A0A1C1CX80"/>
<keyword evidence="7" id="KW-0503">Monooxygenase</keyword>
<dbReference type="Gene3D" id="1.10.630.10">
    <property type="entry name" value="Cytochrome P450"/>
    <property type="match status" value="1"/>
</dbReference>
<dbReference type="STRING" id="86049.A0A1C1CX80"/>
<keyword evidence="6" id="KW-0812">Transmembrane</keyword>
<evidence type="ECO:0000256" key="4">
    <source>
        <dbReference type="ARBA" id="ARBA00023004"/>
    </source>
</evidence>
<dbReference type="PRINTS" id="PR00463">
    <property type="entry name" value="EP450I"/>
</dbReference>
<evidence type="ECO:0000256" key="5">
    <source>
        <dbReference type="PIRSR" id="PIRSR602401-1"/>
    </source>
</evidence>
<keyword evidence="8" id="KW-1185">Reference proteome</keyword>
<dbReference type="CDD" id="cd11065">
    <property type="entry name" value="CYP64-like"/>
    <property type="match status" value="1"/>
</dbReference>
<evidence type="ECO:0000313" key="8">
    <source>
        <dbReference type="Proteomes" id="UP000094526"/>
    </source>
</evidence>
<dbReference type="GO" id="GO:0016705">
    <property type="term" value="F:oxidoreductase activity, acting on paired donors, with incorporation or reduction of molecular oxygen"/>
    <property type="evidence" value="ECO:0007669"/>
    <property type="project" value="InterPro"/>
</dbReference>
<dbReference type="VEuPathDB" id="FungiDB:G647_00107"/>
<sequence>MGVLQNLSSAPGTLNVALDTYTLIRAVLIGVVAVPVLLVLVDYVRVLRIRQRLPPGPFPFPLVGNFFQIPKHKPWIEFEQWSKHYNNPMFTIWQGHRPTIMCNDVWTISDLLDKRANIYSSRPQMIAMGDMINATESNQVCLVYGDKWRHHRRLMHTATGSQAIRPWREIQANESKILVRDLMDRPDDFVMSIERYSCSIVSIIGWGRRIDKINDYVAQMALKAMEGVDLIIPGLFLVESIPILNRLPAWLSWIYPMPRQAFKFAQHMQRYFVALSKEGAQMPEDNFAKRLFQEQEKNNITDEEISTLTSNLIGGGVDTTSGTIISFILAMCVFQDKMKKAQEELDRVVGQDRVPDWSDEPNLPYVKAVVNETLRWRTVTILGGIPHAPIQDDEYHGYLIPKGTPITGNVWAIHRHPREFPEPDNFRPERFLNGLERPYPNKQGHNAFGWGRRVCSGQSLAEQGLYLTIATLLWAFDFKPGLDENVGACSSLAGDTANLIQGKEVKLDIFAYTKSENMRPEPFKARFTPRTKGIEEILRREAARARKELCAYDGETRLTMENVP</sequence>
<evidence type="ECO:0000256" key="1">
    <source>
        <dbReference type="ARBA" id="ARBA00010617"/>
    </source>
</evidence>
<dbReference type="PANTHER" id="PTHR46300:SF4">
    <property type="entry name" value="CYTOCHROME P450 98A3"/>
    <property type="match status" value="1"/>
</dbReference>
<dbReference type="GO" id="GO:0004497">
    <property type="term" value="F:monooxygenase activity"/>
    <property type="evidence" value="ECO:0007669"/>
    <property type="project" value="UniProtKB-KW"/>
</dbReference>
<organism evidence="7 8">
    <name type="scientific">Cladophialophora carrionii</name>
    <dbReference type="NCBI Taxonomy" id="86049"/>
    <lineage>
        <taxon>Eukaryota</taxon>
        <taxon>Fungi</taxon>
        <taxon>Dikarya</taxon>
        <taxon>Ascomycota</taxon>
        <taxon>Pezizomycotina</taxon>
        <taxon>Eurotiomycetes</taxon>
        <taxon>Chaetothyriomycetidae</taxon>
        <taxon>Chaetothyriales</taxon>
        <taxon>Herpotrichiellaceae</taxon>
        <taxon>Cladophialophora</taxon>
    </lineage>
</organism>
<comment type="cofactor">
    <cofactor evidence="5">
        <name>heme</name>
        <dbReference type="ChEBI" id="CHEBI:30413"/>
    </cofactor>
</comment>
<feature type="transmembrane region" description="Helical" evidence="6">
    <location>
        <begin position="20"/>
        <end position="44"/>
    </location>
</feature>